<comment type="subunit">
    <text evidence="3 10">Homodimer.</text>
</comment>
<evidence type="ECO:0000256" key="5">
    <source>
        <dbReference type="ARBA" id="ARBA00023098"/>
    </source>
</evidence>
<dbReference type="InterPro" id="IPR000111">
    <property type="entry name" value="Glyco_hydro_27/36_CS"/>
</dbReference>
<dbReference type="GO" id="GO:0009311">
    <property type="term" value="P:oligosaccharide metabolic process"/>
    <property type="evidence" value="ECO:0007669"/>
    <property type="project" value="TreeGrafter"/>
</dbReference>
<gene>
    <name evidence="13" type="ORF">OCBIM_22022443mg</name>
</gene>
<keyword evidence="7" id="KW-0325">Glycoprotein</keyword>
<dbReference type="PROSITE" id="PS00512">
    <property type="entry name" value="ALPHA_GALACTOSIDASE"/>
    <property type="match status" value="1"/>
</dbReference>
<dbReference type="GO" id="GO:0016139">
    <property type="term" value="P:glycoside catabolic process"/>
    <property type="evidence" value="ECO:0007669"/>
    <property type="project" value="TreeGrafter"/>
</dbReference>
<feature type="domain" description="Alpha galactosidase A C-terminal" evidence="12">
    <location>
        <begin position="312"/>
        <end position="396"/>
    </location>
</feature>
<dbReference type="InterPro" id="IPR002241">
    <property type="entry name" value="Glyco_hydro_27"/>
</dbReference>
<dbReference type="PANTHER" id="PTHR11452:SF83">
    <property type="entry name" value="ALPHA-GALACTOSIDASE"/>
    <property type="match status" value="1"/>
</dbReference>
<evidence type="ECO:0000256" key="8">
    <source>
        <dbReference type="ARBA" id="ARBA00023228"/>
    </source>
</evidence>
<dbReference type="PRINTS" id="PR00740">
    <property type="entry name" value="GLHYDRLASE27"/>
</dbReference>
<dbReference type="EC" id="3.2.1.-" evidence="10"/>
<dbReference type="OMA" id="NIIDWFF"/>
<dbReference type="EMBL" id="KQ419216">
    <property type="protein sequence ID" value="KOF84228.1"/>
    <property type="molecule type" value="Genomic_DNA"/>
</dbReference>
<dbReference type="CDD" id="cd14792">
    <property type="entry name" value="GH27"/>
    <property type="match status" value="1"/>
</dbReference>
<keyword evidence="5" id="KW-0443">Lipid metabolism</keyword>
<dbReference type="STRING" id="37653.A0A0L8H4W2"/>
<proteinExistence type="inferred from homology"/>
<evidence type="ECO:0000256" key="4">
    <source>
        <dbReference type="ARBA" id="ARBA00022801"/>
    </source>
</evidence>
<dbReference type="Gene3D" id="3.20.20.70">
    <property type="entry name" value="Aldolase class I"/>
    <property type="match status" value="1"/>
</dbReference>
<keyword evidence="8" id="KW-0458">Lysosome</keyword>
<dbReference type="GO" id="GO:0004557">
    <property type="term" value="F:alpha-galactosidase activity"/>
    <property type="evidence" value="ECO:0007669"/>
    <property type="project" value="TreeGrafter"/>
</dbReference>
<evidence type="ECO:0000256" key="7">
    <source>
        <dbReference type="ARBA" id="ARBA00023180"/>
    </source>
</evidence>
<dbReference type="SUPFAM" id="SSF51011">
    <property type="entry name" value="Glycosyl hydrolase domain"/>
    <property type="match status" value="1"/>
</dbReference>
<evidence type="ECO:0000256" key="11">
    <source>
        <dbReference type="SAM" id="SignalP"/>
    </source>
</evidence>
<dbReference type="InterPro" id="IPR013780">
    <property type="entry name" value="Glyco_hydro_b"/>
</dbReference>
<keyword evidence="6 10" id="KW-1015">Disulfide bond</keyword>
<dbReference type="Pfam" id="PF16499">
    <property type="entry name" value="Melibiase_2"/>
    <property type="match status" value="1"/>
</dbReference>
<evidence type="ECO:0000256" key="1">
    <source>
        <dbReference type="ARBA" id="ARBA00004371"/>
    </source>
</evidence>
<dbReference type="FunFam" id="3.20.20.70:FF:000070">
    <property type="entry name" value="Alpha-galactosidase"/>
    <property type="match status" value="1"/>
</dbReference>
<dbReference type="SUPFAM" id="SSF51445">
    <property type="entry name" value="(Trans)glycosidases"/>
    <property type="match status" value="1"/>
</dbReference>
<dbReference type="GO" id="GO:0016020">
    <property type="term" value="C:membrane"/>
    <property type="evidence" value="ECO:0007669"/>
    <property type="project" value="GOC"/>
</dbReference>
<dbReference type="InterPro" id="IPR013785">
    <property type="entry name" value="Aldolase_TIM"/>
</dbReference>
<feature type="chain" id="PRO_5007416354" description="Alpha-galactosidase" evidence="11">
    <location>
        <begin position="23"/>
        <end position="411"/>
    </location>
</feature>
<comment type="subcellular location">
    <subcellularLocation>
        <location evidence="1">Lysosome</location>
    </subcellularLocation>
</comment>
<dbReference type="Pfam" id="PF17450">
    <property type="entry name" value="Melibiase_2_C"/>
    <property type="match status" value="1"/>
</dbReference>
<dbReference type="InterPro" id="IPR035373">
    <property type="entry name" value="Melibiase/NAGA_C"/>
</dbReference>
<dbReference type="InterPro" id="IPR017853">
    <property type="entry name" value="GH"/>
</dbReference>
<evidence type="ECO:0000256" key="9">
    <source>
        <dbReference type="ARBA" id="ARBA00023295"/>
    </source>
</evidence>
<organism evidence="13">
    <name type="scientific">Octopus bimaculoides</name>
    <name type="common">California two-spotted octopus</name>
    <dbReference type="NCBI Taxonomy" id="37653"/>
    <lineage>
        <taxon>Eukaryota</taxon>
        <taxon>Metazoa</taxon>
        <taxon>Spiralia</taxon>
        <taxon>Lophotrochozoa</taxon>
        <taxon>Mollusca</taxon>
        <taxon>Cephalopoda</taxon>
        <taxon>Coleoidea</taxon>
        <taxon>Octopodiformes</taxon>
        <taxon>Octopoda</taxon>
        <taxon>Incirrata</taxon>
        <taxon>Octopodidae</taxon>
        <taxon>Octopus</taxon>
    </lineage>
</organism>
<dbReference type="OrthoDB" id="5795902at2759"/>
<keyword evidence="9 10" id="KW-0326">Glycosidase</keyword>
<evidence type="ECO:0000256" key="6">
    <source>
        <dbReference type="ARBA" id="ARBA00023157"/>
    </source>
</evidence>
<reference evidence="13" key="1">
    <citation type="submission" date="2015-07" db="EMBL/GenBank/DDBJ databases">
        <title>MeaNS - Measles Nucleotide Surveillance Program.</title>
        <authorList>
            <person name="Tran T."/>
            <person name="Druce J."/>
        </authorList>
    </citation>
    <scope>NUCLEOTIDE SEQUENCE</scope>
    <source>
        <strain evidence="13">UCB-OBI-ISO-001</strain>
        <tissue evidence="13">Gonad</tissue>
    </source>
</reference>
<sequence>MVYLKIAFGLASILLLCQSVLSLKNGLALTPPMGWLSWERFRCNIDCDNDPDNCISEKLFMQMADHVAADGFRDVGYEYINIDDCWLAKERDAKGRLQADPKRFPNGIKKLAQYIHSKGLKLGIYEDFGRKTCGGFPGSEFFLNIDAETFAEWEVDFLKLDGCYANTNDMPFGYPLMEFFLNLTGRPILYSCSWPAYVSKPDYNAIAKSCNIWRNYHDIEDSWASIASIIKHYGDNNEKFAEVAKPGQFNDPDMLIIGDFGLSEGQQKVQMGMWAIMASPLIMSVDLRTIKPFAKELLTNKRVIAVNQDPLGIQGKRIWSVNNVDYWMKPILPHGSYAIAFVNFNTNGVPKKINLSLKYLNLTESAGYKLTEVFDGKFLGIYGPSSNFTASVDPTGIYMVTAIPLAKTTPV</sequence>
<dbReference type="EMBL" id="KQ419216">
    <property type="protein sequence ID" value="KOF84227.1"/>
    <property type="molecule type" value="Genomic_DNA"/>
</dbReference>
<dbReference type="KEGG" id="obi:106872822"/>
<comment type="similarity">
    <text evidence="2 10">Belongs to the glycosyl hydrolase 27 family.</text>
</comment>
<evidence type="ECO:0000256" key="3">
    <source>
        <dbReference type="ARBA" id="ARBA00011738"/>
    </source>
</evidence>
<dbReference type="PANTHER" id="PTHR11452">
    <property type="entry name" value="ALPHA-GALACTOSIDASE/ALPHA-N-ACETYLGALACTOSAMINIDASE"/>
    <property type="match status" value="1"/>
</dbReference>
<keyword evidence="11" id="KW-0732">Signal</keyword>
<evidence type="ECO:0000313" key="13">
    <source>
        <dbReference type="EMBL" id="KOF84227.1"/>
    </source>
</evidence>
<dbReference type="GO" id="GO:0019377">
    <property type="term" value="P:glycolipid catabolic process"/>
    <property type="evidence" value="ECO:0007669"/>
    <property type="project" value="UniProtKB-ARBA"/>
</dbReference>
<dbReference type="GO" id="GO:0005764">
    <property type="term" value="C:lysosome"/>
    <property type="evidence" value="ECO:0007669"/>
    <property type="project" value="UniProtKB-SubCell"/>
</dbReference>
<keyword evidence="4 10" id="KW-0378">Hydrolase</keyword>
<evidence type="ECO:0000259" key="12">
    <source>
        <dbReference type="Pfam" id="PF17450"/>
    </source>
</evidence>
<evidence type="ECO:0000256" key="10">
    <source>
        <dbReference type="RuleBase" id="RU361168"/>
    </source>
</evidence>
<name>A0A0L8H4W2_OCTBM</name>
<protein>
    <recommendedName>
        <fullName evidence="10">Alpha-galactosidase</fullName>
        <ecNumber evidence="10">3.2.1.-</ecNumber>
    </recommendedName>
</protein>
<feature type="signal peptide" evidence="11">
    <location>
        <begin position="1"/>
        <end position="22"/>
    </location>
</feature>
<evidence type="ECO:0000256" key="2">
    <source>
        <dbReference type="ARBA" id="ARBA00009743"/>
    </source>
</evidence>
<dbReference type="Gene3D" id="2.60.40.1180">
    <property type="entry name" value="Golgi alpha-mannosidase II"/>
    <property type="match status" value="1"/>
</dbReference>
<dbReference type="AlphaFoldDB" id="A0A0L8H4W2"/>
<accession>A0A0L8H4W2</accession>